<sequence length="303" mass="33517">MPLLTVLDVFPRYTGFSRTYDGYDCAICILVAISLRWFDLSSINASSPACPVIDDSIWPFKFAISRQRRHQFHDEPFGRYHDISVYSGVFSALGEPFLQIPEEIQKALVITIAHFVREPSSKTLLLPSSLTARERNGIYKCLQLISGRTGMLQSTVNVSLTWNSQRLISQILHSNPLSAKEKVDLLPRTENLSSLDRGVREERQRNTTGRLMGAVPQIPPTHLISSLLSLVTGETIDSPAASSNLSATTNNKLNAVKVDVKYSALYSKYEEIISAIINNPIVLIAGPPGCGKTTQFPQVDNIA</sequence>
<dbReference type="Gene3D" id="3.40.50.300">
    <property type="entry name" value="P-loop containing nucleotide triphosphate hydrolases"/>
    <property type="match status" value="1"/>
</dbReference>
<dbReference type="Proteomes" id="UP000784294">
    <property type="component" value="Unassembled WGS sequence"/>
</dbReference>
<dbReference type="SUPFAM" id="SSF52540">
    <property type="entry name" value="P-loop containing nucleoside triphosphate hydrolases"/>
    <property type="match status" value="1"/>
</dbReference>
<evidence type="ECO:0000313" key="2">
    <source>
        <dbReference type="Proteomes" id="UP000784294"/>
    </source>
</evidence>
<protein>
    <submittedName>
        <fullName evidence="1">Uncharacterized protein</fullName>
    </submittedName>
</protein>
<dbReference type="EMBL" id="CAAALY010003638">
    <property type="protein sequence ID" value="VEL08313.1"/>
    <property type="molecule type" value="Genomic_DNA"/>
</dbReference>
<keyword evidence="2" id="KW-1185">Reference proteome</keyword>
<evidence type="ECO:0000313" key="1">
    <source>
        <dbReference type="EMBL" id="VEL08313.1"/>
    </source>
</evidence>
<comment type="caution">
    <text evidence="1">The sequence shown here is derived from an EMBL/GenBank/DDBJ whole genome shotgun (WGS) entry which is preliminary data.</text>
</comment>
<dbReference type="AlphaFoldDB" id="A0A448WCD5"/>
<gene>
    <name evidence="1" type="ORF">PXEA_LOCUS1753</name>
</gene>
<dbReference type="OrthoDB" id="6287476at2759"/>
<organism evidence="1 2">
    <name type="scientific">Protopolystoma xenopodis</name>
    <dbReference type="NCBI Taxonomy" id="117903"/>
    <lineage>
        <taxon>Eukaryota</taxon>
        <taxon>Metazoa</taxon>
        <taxon>Spiralia</taxon>
        <taxon>Lophotrochozoa</taxon>
        <taxon>Platyhelminthes</taxon>
        <taxon>Monogenea</taxon>
        <taxon>Polyopisthocotylea</taxon>
        <taxon>Polystomatidea</taxon>
        <taxon>Polystomatidae</taxon>
        <taxon>Protopolystoma</taxon>
    </lineage>
</organism>
<reference evidence="1" key="1">
    <citation type="submission" date="2018-11" db="EMBL/GenBank/DDBJ databases">
        <authorList>
            <consortium name="Pathogen Informatics"/>
        </authorList>
    </citation>
    <scope>NUCLEOTIDE SEQUENCE</scope>
</reference>
<accession>A0A448WCD5</accession>
<proteinExistence type="predicted"/>
<dbReference type="InterPro" id="IPR027417">
    <property type="entry name" value="P-loop_NTPase"/>
</dbReference>
<name>A0A448WCD5_9PLAT</name>